<organism evidence="1 2">
    <name type="scientific">Vagococcus elongatus</name>
    <dbReference type="NCBI Taxonomy" id="180344"/>
    <lineage>
        <taxon>Bacteria</taxon>
        <taxon>Bacillati</taxon>
        <taxon>Bacillota</taxon>
        <taxon>Bacilli</taxon>
        <taxon>Lactobacillales</taxon>
        <taxon>Enterococcaceae</taxon>
        <taxon>Vagococcus</taxon>
    </lineage>
</organism>
<proteinExistence type="predicted"/>
<accession>A0A430AW00</accession>
<evidence type="ECO:0000313" key="1">
    <source>
        <dbReference type="EMBL" id="RSU12233.1"/>
    </source>
</evidence>
<dbReference type="Proteomes" id="UP000287605">
    <property type="component" value="Unassembled WGS sequence"/>
</dbReference>
<sequence>MKLRHKFAKYINEKTGYTPHVEEPLKPISEPIKYPTMKNIFELRGLYKVGRHPLTETHINAIKTQMAIDLSQQMLDKGHITFERHINEYDGAIQYSATVTVLEELR</sequence>
<dbReference type="RefSeq" id="WP_126808640.1">
    <property type="nucleotide sequence ID" value="NZ_NGKA01000008.1"/>
</dbReference>
<protein>
    <submittedName>
        <fullName evidence="1">Uncharacterized protein</fullName>
    </submittedName>
</protein>
<reference evidence="1 2" key="1">
    <citation type="submission" date="2017-05" db="EMBL/GenBank/DDBJ databases">
        <title>Vagococcus spp. assemblies.</title>
        <authorList>
            <person name="Gulvik C.A."/>
        </authorList>
    </citation>
    <scope>NUCLEOTIDE SEQUENCE [LARGE SCALE GENOMIC DNA]</scope>
    <source>
        <strain evidence="1 2">CCUG 51432</strain>
    </source>
</reference>
<gene>
    <name evidence="1" type="ORF">CBF29_06445</name>
</gene>
<name>A0A430AW00_9ENTE</name>
<keyword evidence="2" id="KW-1185">Reference proteome</keyword>
<evidence type="ECO:0000313" key="2">
    <source>
        <dbReference type="Proteomes" id="UP000287605"/>
    </source>
</evidence>
<dbReference type="OrthoDB" id="2143924at2"/>
<dbReference type="AlphaFoldDB" id="A0A430AW00"/>
<comment type="caution">
    <text evidence="1">The sequence shown here is derived from an EMBL/GenBank/DDBJ whole genome shotgun (WGS) entry which is preliminary data.</text>
</comment>
<dbReference type="EMBL" id="NGKA01000008">
    <property type="protein sequence ID" value="RSU12233.1"/>
    <property type="molecule type" value="Genomic_DNA"/>
</dbReference>